<dbReference type="InterPro" id="IPR025193">
    <property type="entry name" value="DUF4114"/>
</dbReference>
<protein>
    <submittedName>
        <fullName evidence="4">PEP-CTERM protein-sorting domain-containing protein</fullName>
    </submittedName>
</protein>
<organism evidence="4 5">
    <name type="scientific">Nitrosomonas aestuarii</name>
    <dbReference type="NCBI Taxonomy" id="52441"/>
    <lineage>
        <taxon>Bacteria</taxon>
        <taxon>Pseudomonadati</taxon>
        <taxon>Pseudomonadota</taxon>
        <taxon>Betaproteobacteria</taxon>
        <taxon>Nitrosomonadales</taxon>
        <taxon>Nitrosomonadaceae</taxon>
        <taxon>Nitrosomonas</taxon>
    </lineage>
</organism>
<dbReference type="InterPro" id="IPR013424">
    <property type="entry name" value="Ice-binding_C"/>
</dbReference>
<keyword evidence="5" id="KW-1185">Reference proteome</keyword>
<dbReference type="Pfam" id="PF13448">
    <property type="entry name" value="DUF4114"/>
    <property type="match status" value="1"/>
</dbReference>
<feature type="domain" description="Ice-binding protein C-terminal" evidence="2">
    <location>
        <begin position="224"/>
        <end position="243"/>
    </location>
</feature>
<proteinExistence type="predicted"/>
<feature type="domain" description="DUF4114" evidence="3">
    <location>
        <begin position="150"/>
        <end position="218"/>
    </location>
</feature>
<dbReference type="Proteomes" id="UP000199533">
    <property type="component" value="Unassembled WGS sequence"/>
</dbReference>
<feature type="signal peptide" evidence="1">
    <location>
        <begin position="1"/>
        <end position="27"/>
    </location>
</feature>
<accession>A0A1I4D107</accession>
<reference evidence="5" key="1">
    <citation type="submission" date="2016-10" db="EMBL/GenBank/DDBJ databases">
        <authorList>
            <person name="Varghese N."/>
            <person name="Submissions S."/>
        </authorList>
    </citation>
    <scope>NUCLEOTIDE SEQUENCE [LARGE SCALE GENOMIC DNA]</scope>
    <source>
        <strain evidence="5">Nm69</strain>
    </source>
</reference>
<evidence type="ECO:0000259" key="2">
    <source>
        <dbReference type="Pfam" id="PF07589"/>
    </source>
</evidence>
<dbReference type="Pfam" id="PF07589">
    <property type="entry name" value="PEP-CTERM"/>
    <property type="match status" value="1"/>
</dbReference>
<dbReference type="STRING" id="52441.SAMN05216302_10185"/>
<evidence type="ECO:0000313" key="4">
    <source>
        <dbReference type="EMBL" id="SFK86137.1"/>
    </source>
</evidence>
<sequence length="248" mass="26226">MKQQSNITLTATILIMASLMISATAHAVVFTDAGASLQKILNDITVAPASKNSSIDVNTDQIKLDSQWRVAGSGGSYSQIIIELSGNAGINTLGIYDVTNPLNMVTLYAGVESAGAQKLLTFANDGSVLINFADTGVDFAGNAFGYFLNTGTHIFYSDTDLNADAVDHMVAYQGQGVDVIDLPATLPGAWVGNEYIMAWEDQFGGGDANYSDLVLIIESVYPMPEPSMLALLGIGIVGFIGSRSKKRI</sequence>
<feature type="chain" id="PRO_5011527112" evidence="1">
    <location>
        <begin position="28"/>
        <end position="248"/>
    </location>
</feature>
<name>A0A1I4D107_9PROT</name>
<evidence type="ECO:0000256" key="1">
    <source>
        <dbReference type="SAM" id="SignalP"/>
    </source>
</evidence>
<gene>
    <name evidence="4" type="ORF">SAMN05216302_10185</name>
</gene>
<keyword evidence="1" id="KW-0732">Signal</keyword>
<evidence type="ECO:0000259" key="3">
    <source>
        <dbReference type="Pfam" id="PF13448"/>
    </source>
</evidence>
<dbReference type="OrthoDB" id="122203at2"/>
<dbReference type="AlphaFoldDB" id="A0A1I4D107"/>
<dbReference type="EMBL" id="FOSP01000018">
    <property type="protein sequence ID" value="SFK86137.1"/>
    <property type="molecule type" value="Genomic_DNA"/>
</dbReference>
<dbReference type="RefSeq" id="WP_090700470.1">
    <property type="nucleotide sequence ID" value="NZ_FOSP01000018.1"/>
</dbReference>
<evidence type="ECO:0000313" key="5">
    <source>
        <dbReference type="Proteomes" id="UP000199533"/>
    </source>
</evidence>
<dbReference type="NCBIfam" id="TIGR02595">
    <property type="entry name" value="PEP_CTERM"/>
    <property type="match status" value="1"/>
</dbReference>